<dbReference type="InterPro" id="IPR029787">
    <property type="entry name" value="Nucleotide_cyclase"/>
</dbReference>
<dbReference type="AlphaFoldDB" id="A0A9J6RKU2"/>
<keyword evidence="5" id="KW-0805">Transcription regulation</keyword>
<feature type="domain" description="Response regulatory" evidence="10">
    <location>
        <begin position="5"/>
        <end position="121"/>
    </location>
</feature>
<evidence type="ECO:0000256" key="8">
    <source>
        <dbReference type="ARBA" id="ARBA00034247"/>
    </source>
</evidence>
<dbReference type="InterPro" id="IPR000160">
    <property type="entry name" value="GGDEF_dom"/>
</dbReference>
<feature type="domain" description="GGDEF" evidence="11">
    <location>
        <begin position="320"/>
        <end position="452"/>
    </location>
</feature>
<comment type="caution">
    <text evidence="12">The sequence shown here is derived from an EMBL/GenBank/DDBJ whole genome shotgun (WGS) entry which is preliminary data.</text>
</comment>
<dbReference type="SMART" id="SM00267">
    <property type="entry name" value="GGDEF"/>
    <property type="match status" value="1"/>
</dbReference>
<dbReference type="Gene3D" id="3.40.50.2300">
    <property type="match status" value="2"/>
</dbReference>
<accession>A0A9J6RKU2</accession>
<organism evidence="12 13">
    <name type="scientific">Dasania phycosphaerae</name>
    <dbReference type="NCBI Taxonomy" id="2950436"/>
    <lineage>
        <taxon>Bacteria</taxon>
        <taxon>Pseudomonadati</taxon>
        <taxon>Pseudomonadota</taxon>
        <taxon>Gammaproteobacteria</taxon>
        <taxon>Cellvibrionales</taxon>
        <taxon>Spongiibacteraceae</taxon>
        <taxon>Dasania</taxon>
    </lineage>
</organism>
<evidence type="ECO:0000256" key="3">
    <source>
        <dbReference type="ARBA" id="ARBA00022553"/>
    </source>
</evidence>
<name>A0A9J6RKU2_9GAMM</name>
<dbReference type="Pfam" id="PF00990">
    <property type="entry name" value="GGDEF"/>
    <property type="match status" value="1"/>
</dbReference>
<keyword evidence="4" id="KW-0902">Two-component regulatory system</keyword>
<keyword evidence="7" id="KW-0804">Transcription</keyword>
<dbReference type="GO" id="GO:0003677">
    <property type="term" value="F:DNA binding"/>
    <property type="evidence" value="ECO:0007669"/>
    <property type="project" value="UniProtKB-KW"/>
</dbReference>
<dbReference type="Proteomes" id="UP001069090">
    <property type="component" value="Unassembled WGS sequence"/>
</dbReference>
<dbReference type="CDD" id="cd17538">
    <property type="entry name" value="REC_D1_PleD-like"/>
    <property type="match status" value="1"/>
</dbReference>
<keyword evidence="3 9" id="KW-0597">Phosphoprotein</keyword>
<dbReference type="SUPFAM" id="SSF55073">
    <property type="entry name" value="Nucleotide cyclase"/>
    <property type="match status" value="1"/>
</dbReference>
<evidence type="ECO:0000256" key="6">
    <source>
        <dbReference type="ARBA" id="ARBA00023125"/>
    </source>
</evidence>
<keyword evidence="6" id="KW-0238">DNA-binding</keyword>
<dbReference type="PANTHER" id="PTHR45138">
    <property type="entry name" value="REGULATORY COMPONENTS OF SENSORY TRANSDUCTION SYSTEM"/>
    <property type="match status" value="1"/>
</dbReference>
<dbReference type="GO" id="GO:0005886">
    <property type="term" value="C:plasma membrane"/>
    <property type="evidence" value="ECO:0007669"/>
    <property type="project" value="TreeGrafter"/>
</dbReference>
<dbReference type="InterPro" id="IPR011006">
    <property type="entry name" value="CheY-like_superfamily"/>
</dbReference>
<gene>
    <name evidence="12" type="ORF">O0V09_07385</name>
</gene>
<dbReference type="PROSITE" id="PS50110">
    <property type="entry name" value="RESPONSE_REGULATORY"/>
    <property type="match status" value="2"/>
</dbReference>
<dbReference type="GO" id="GO:0000160">
    <property type="term" value="P:phosphorelay signal transduction system"/>
    <property type="evidence" value="ECO:0007669"/>
    <property type="project" value="UniProtKB-KW"/>
</dbReference>
<dbReference type="InterPro" id="IPR043128">
    <property type="entry name" value="Rev_trsase/Diguanyl_cyclase"/>
</dbReference>
<evidence type="ECO:0000259" key="10">
    <source>
        <dbReference type="PROSITE" id="PS50110"/>
    </source>
</evidence>
<evidence type="ECO:0000256" key="4">
    <source>
        <dbReference type="ARBA" id="ARBA00023012"/>
    </source>
</evidence>
<comment type="cofactor">
    <cofactor evidence="1">
        <name>Mg(2+)</name>
        <dbReference type="ChEBI" id="CHEBI:18420"/>
    </cofactor>
</comment>
<dbReference type="SMART" id="SM00448">
    <property type="entry name" value="REC"/>
    <property type="match status" value="2"/>
</dbReference>
<comment type="catalytic activity">
    <reaction evidence="8">
        <text>2 GTP = 3',3'-c-di-GMP + 2 diphosphate</text>
        <dbReference type="Rhea" id="RHEA:24898"/>
        <dbReference type="ChEBI" id="CHEBI:33019"/>
        <dbReference type="ChEBI" id="CHEBI:37565"/>
        <dbReference type="ChEBI" id="CHEBI:58805"/>
        <dbReference type="EC" id="2.7.7.65"/>
    </reaction>
</comment>
<evidence type="ECO:0000313" key="12">
    <source>
        <dbReference type="EMBL" id="MCZ0865018.1"/>
    </source>
</evidence>
<sequence>MKESKVLIVDDEPRNVKLLSAYLKADGFDPIQAYNGEEAIRLAKSENPDVILLDIMMPNMDGFEVTARLKTEKKTKLIPIVLVTSLDGANNRTKGLNVGADEFLTKPINRSELIARVRALQRLKQMHEELQNRKNIVSALSDVDFLNPEYQNTILLIEDDNLLSRQIVTVLSSVGINCSVAHNTVSAKDHLKEHSPDLILMDRILPDGDGMDLLAEIKQYEDHRDIPIIVITAITDLELKILGLEKGADDYLIKPIENTELRARVKAGIRRHHAIKNLKINLEKAQSCTVTDKLTGVRNRYYLDADLNHRIAQVNRSPEKTLSLLMIDIDNFKAINDTFGHLIGDKILCIVAEQLSLIARAADIVTRYGGEEFCIVLPETNIDEAYAVAERMRENMENYEFPDIGGKKITISAGAAEYSINDQTVTALLTRADDALYKAKSMGRNRVCKGKKASPQE</sequence>
<evidence type="ECO:0000256" key="5">
    <source>
        <dbReference type="ARBA" id="ARBA00023015"/>
    </source>
</evidence>
<dbReference type="EMBL" id="JAPTGG010000005">
    <property type="protein sequence ID" value="MCZ0865018.1"/>
    <property type="molecule type" value="Genomic_DNA"/>
</dbReference>
<dbReference type="NCBIfam" id="TIGR00254">
    <property type="entry name" value="GGDEF"/>
    <property type="match status" value="1"/>
</dbReference>
<proteinExistence type="predicted"/>
<dbReference type="EC" id="2.7.7.65" evidence="2"/>
<evidence type="ECO:0000313" key="13">
    <source>
        <dbReference type="Proteomes" id="UP001069090"/>
    </source>
</evidence>
<evidence type="ECO:0000256" key="1">
    <source>
        <dbReference type="ARBA" id="ARBA00001946"/>
    </source>
</evidence>
<dbReference type="InterPro" id="IPR001789">
    <property type="entry name" value="Sig_transdc_resp-reg_receiver"/>
</dbReference>
<dbReference type="Pfam" id="PF00072">
    <property type="entry name" value="Response_reg"/>
    <property type="match status" value="2"/>
</dbReference>
<feature type="modified residue" description="4-aspartylphosphate" evidence="9">
    <location>
        <position position="202"/>
    </location>
</feature>
<dbReference type="GO" id="GO:1902201">
    <property type="term" value="P:negative regulation of bacterial-type flagellum-dependent cell motility"/>
    <property type="evidence" value="ECO:0007669"/>
    <property type="project" value="TreeGrafter"/>
</dbReference>
<dbReference type="GO" id="GO:0052621">
    <property type="term" value="F:diguanylate cyclase activity"/>
    <property type="evidence" value="ECO:0007669"/>
    <property type="project" value="UniProtKB-EC"/>
</dbReference>
<dbReference type="Gene3D" id="3.30.70.270">
    <property type="match status" value="1"/>
</dbReference>
<evidence type="ECO:0000256" key="2">
    <source>
        <dbReference type="ARBA" id="ARBA00012528"/>
    </source>
</evidence>
<feature type="domain" description="Response regulatory" evidence="10">
    <location>
        <begin position="153"/>
        <end position="269"/>
    </location>
</feature>
<dbReference type="RefSeq" id="WP_258331172.1">
    <property type="nucleotide sequence ID" value="NZ_JAPTGG010000005.1"/>
</dbReference>
<dbReference type="GO" id="GO:0043709">
    <property type="term" value="P:cell adhesion involved in single-species biofilm formation"/>
    <property type="evidence" value="ECO:0007669"/>
    <property type="project" value="TreeGrafter"/>
</dbReference>
<dbReference type="SUPFAM" id="SSF52172">
    <property type="entry name" value="CheY-like"/>
    <property type="match status" value="2"/>
</dbReference>
<dbReference type="PANTHER" id="PTHR45138:SF9">
    <property type="entry name" value="DIGUANYLATE CYCLASE DGCM-RELATED"/>
    <property type="match status" value="1"/>
</dbReference>
<protein>
    <recommendedName>
        <fullName evidence="2">diguanylate cyclase</fullName>
        <ecNumber evidence="2">2.7.7.65</ecNumber>
    </recommendedName>
</protein>
<keyword evidence="13" id="KW-1185">Reference proteome</keyword>
<evidence type="ECO:0000256" key="9">
    <source>
        <dbReference type="PROSITE-ProRule" id="PRU00169"/>
    </source>
</evidence>
<feature type="modified residue" description="4-aspartylphosphate" evidence="9">
    <location>
        <position position="54"/>
    </location>
</feature>
<evidence type="ECO:0000256" key="7">
    <source>
        <dbReference type="ARBA" id="ARBA00023163"/>
    </source>
</evidence>
<reference evidence="12 13" key="1">
    <citation type="submission" date="2022-12" db="EMBL/GenBank/DDBJ databases">
        <title>Dasania phycosphaerae sp. nov., isolated from particulate material of the south coast of Korea.</title>
        <authorList>
            <person name="Jiang Y."/>
        </authorList>
    </citation>
    <scope>NUCLEOTIDE SEQUENCE [LARGE SCALE GENOMIC DNA]</scope>
    <source>
        <strain evidence="12 13">GY-19</strain>
    </source>
</reference>
<dbReference type="FunFam" id="3.40.50.2300:FF:000001">
    <property type="entry name" value="DNA-binding response regulator PhoB"/>
    <property type="match status" value="1"/>
</dbReference>
<dbReference type="FunFam" id="3.30.70.270:FF:000001">
    <property type="entry name" value="Diguanylate cyclase domain protein"/>
    <property type="match status" value="1"/>
</dbReference>
<dbReference type="CDD" id="cd01949">
    <property type="entry name" value="GGDEF"/>
    <property type="match status" value="1"/>
</dbReference>
<dbReference type="InterPro" id="IPR050469">
    <property type="entry name" value="Diguanylate_Cyclase"/>
</dbReference>
<evidence type="ECO:0000259" key="11">
    <source>
        <dbReference type="PROSITE" id="PS50887"/>
    </source>
</evidence>
<dbReference type="PROSITE" id="PS50887">
    <property type="entry name" value="GGDEF"/>
    <property type="match status" value="1"/>
</dbReference>